<evidence type="ECO:0000313" key="1">
    <source>
        <dbReference type="EMBL" id="ERI05690.1"/>
    </source>
</evidence>
<dbReference type="STRING" id="649747.HMPREF0083_05537"/>
<name>U1WSP7_ANEAE</name>
<keyword evidence="2" id="KW-1185">Reference proteome</keyword>
<comment type="caution">
    <text evidence="1">The sequence shown here is derived from an EMBL/GenBank/DDBJ whole genome shotgun (WGS) entry which is preliminary data.</text>
</comment>
<dbReference type="GeneID" id="92842391"/>
<dbReference type="AlphaFoldDB" id="U1WSP7"/>
<organism evidence="1 2">
    <name type="scientific">Aneurinibacillus aneurinilyticus ATCC 12856</name>
    <dbReference type="NCBI Taxonomy" id="649747"/>
    <lineage>
        <taxon>Bacteria</taxon>
        <taxon>Bacillati</taxon>
        <taxon>Bacillota</taxon>
        <taxon>Bacilli</taxon>
        <taxon>Bacillales</taxon>
        <taxon>Paenibacillaceae</taxon>
        <taxon>Aneurinibacillus group</taxon>
        <taxon>Aneurinibacillus</taxon>
    </lineage>
</organism>
<dbReference type="EMBL" id="AWSJ01000347">
    <property type="protein sequence ID" value="ERI05690.1"/>
    <property type="molecule type" value="Genomic_DNA"/>
</dbReference>
<evidence type="ECO:0000313" key="2">
    <source>
        <dbReference type="Proteomes" id="UP000016511"/>
    </source>
</evidence>
<gene>
    <name evidence="1" type="ORF">HMPREF0083_05537</name>
</gene>
<dbReference type="Proteomes" id="UP000016511">
    <property type="component" value="Unassembled WGS sequence"/>
</dbReference>
<protein>
    <submittedName>
        <fullName evidence="1">Uncharacterized protein</fullName>
    </submittedName>
</protein>
<dbReference type="HOGENOM" id="CLU_3246468_0_0_9"/>
<proteinExistence type="predicted"/>
<dbReference type="RefSeq" id="WP_021619351.1">
    <property type="nucleotide sequence ID" value="NZ_KE952677.1"/>
</dbReference>
<accession>U1WSP7</accession>
<sequence>MDRTINYVVIKPTEAEVKRLEIVRTLANLLRKYAEKVAKDKQ</sequence>
<reference evidence="1 2" key="1">
    <citation type="submission" date="2013-08" db="EMBL/GenBank/DDBJ databases">
        <authorList>
            <person name="Weinstock G."/>
            <person name="Sodergren E."/>
            <person name="Wylie T."/>
            <person name="Fulton L."/>
            <person name="Fulton R."/>
            <person name="Fronick C."/>
            <person name="O'Laughlin M."/>
            <person name="Godfrey J."/>
            <person name="Miner T."/>
            <person name="Herter B."/>
            <person name="Appelbaum E."/>
            <person name="Cordes M."/>
            <person name="Lek S."/>
            <person name="Wollam A."/>
            <person name="Pepin K.H."/>
            <person name="Palsikar V.B."/>
            <person name="Mitreva M."/>
            <person name="Wilson R.K."/>
        </authorList>
    </citation>
    <scope>NUCLEOTIDE SEQUENCE [LARGE SCALE GENOMIC DNA]</scope>
    <source>
        <strain evidence="1 2">ATCC 12856</strain>
    </source>
</reference>